<protein>
    <recommendedName>
        <fullName evidence="1">Phage terminase large subunit N-terminal domain-containing protein</fullName>
    </recommendedName>
</protein>
<dbReference type="Gene3D" id="3.40.50.300">
    <property type="entry name" value="P-loop containing nucleotide triphosphate hydrolases"/>
    <property type="match status" value="1"/>
</dbReference>
<name>X0WTC1_9ZZZZ</name>
<reference evidence="2" key="1">
    <citation type="journal article" date="2014" name="Front. Microbiol.">
        <title>High frequency of phylogenetically diverse reductive dehalogenase-homologous genes in deep subseafloor sedimentary metagenomes.</title>
        <authorList>
            <person name="Kawai M."/>
            <person name="Futagami T."/>
            <person name="Toyoda A."/>
            <person name="Takaki Y."/>
            <person name="Nishi S."/>
            <person name="Hori S."/>
            <person name="Arai W."/>
            <person name="Tsubouchi T."/>
            <person name="Morono Y."/>
            <person name="Uchiyama I."/>
            <person name="Ito T."/>
            <person name="Fujiyama A."/>
            <person name="Inagaki F."/>
            <person name="Takami H."/>
        </authorList>
    </citation>
    <scope>NUCLEOTIDE SEQUENCE</scope>
    <source>
        <strain evidence="2">Expedition CK06-06</strain>
    </source>
</reference>
<accession>X0WTC1</accession>
<dbReference type="InterPro" id="IPR027417">
    <property type="entry name" value="P-loop_NTPase"/>
</dbReference>
<evidence type="ECO:0000313" key="2">
    <source>
        <dbReference type="EMBL" id="GAG27763.1"/>
    </source>
</evidence>
<dbReference type="InterPro" id="IPR035412">
    <property type="entry name" value="Terminase_L_N"/>
</dbReference>
<organism evidence="2">
    <name type="scientific">marine sediment metagenome</name>
    <dbReference type="NCBI Taxonomy" id="412755"/>
    <lineage>
        <taxon>unclassified sequences</taxon>
        <taxon>metagenomes</taxon>
        <taxon>ecological metagenomes</taxon>
    </lineage>
</organism>
<dbReference type="Pfam" id="PF04466">
    <property type="entry name" value="Terminase_3"/>
    <property type="match status" value="1"/>
</dbReference>
<comment type="caution">
    <text evidence="2">The sequence shown here is derived from an EMBL/GenBank/DDBJ whole genome shotgun (WGS) entry which is preliminary data.</text>
</comment>
<feature type="non-terminal residue" evidence="2">
    <location>
        <position position="120"/>
    </location>
</feature>
<dbReference type="EMBL" id="BARS01031071">
    <property type="protein sequence ID" value="GAG27763.1"/>
    <property type="molecule type" value="Genomic_DNA"/>
</dbReference>
<feature type="domain" description="Phage terminase large subunit N-terminal" evidence="1">
    <location>
        <begin position="10"/>
        <end position="120"/>
    </location>
</feature>
<evidence type="ECO:0000259" key="1">
    <source>
        <dbReference type="Pfam" id="PF04466"/>
    </source>
</evidence>
<gene>
    <name evidence="2" type="ORF">S01H1_48386</name>
</gene>
<dbReference type="AlphaFoldDB" id="X0WTC1"/>
<proteinExistence type="predicted"/>
<sequence length="120" mass="13548">MLTGSATNLMLFGGSRSGKTFLFIRNIIMRAMMAPGSRHAVLRFRFAHVKNAVVLDTFPKVLKLCFPELPSADSMLNKTDWYAQLPNGSQIWFGGLDDKERTEKILGQEYVTIFLNECSQ</sequence>